<evidence type="ECO:0000313" key="5">
    <source>
        <dbReference type="Proteomes" id="UP000182257"/>
    </source>
</evidence>
<reference evidence="4 5" key="1">
    <citation type="submission" date="2016-10" db="EMBL/GenBank/DDBJ databases">
        <authorList>
            <person name="de Groot N.N."/>
        </authorList>
    </citation>
    <scope>NUCLEOTIDE SEQUENCE [LARGE SCALE GENOMIC DNA]</scope>
    <source>
        <strain evidence="4 5">D31d</strain>
    </source>
</reference>
<dbReference type="Proteomes" id="UP000182257">
    <property type="component" value="Unassembled WGS sequence"/>
</dbReference>
<dbReference type="EMBL" id="FNRF01000004">
    <property type="protein sequence ID" value="SEA71025.1"/>
    <property type="molecule type" value="Genomic_DNA"/>
</dbReference>
<dbReference type="GO" id="GO:0016491">
    <property type="term" value="F:oxidoreductase activity"/>
    <property type="evidence" value="ECO:0007669"/>
    <property type="project" value="InterPro"/>
</dbReference>
<name>A0A1H4DE37_XYLRU</name>
<dbReference type="InterPro" id="IPR051796">
    <property type="entry name" value="ISF_SsuE-like"/>
</dbReference>
<evidence type="ECO:0000256" key="1">
    <source>
        <dbReference type="ARBA" id="ARBA00022630"/>
    </source>
</evidence>
<dbReference type="PANTHER" id="PTHR43278">
    <property type="entry name" value="NAD(P)H-DEPENDENT FMN-CONTAINING OXIDOREDUCTASE YWQN-RELATED"/>
    <property type="match status" value="1"/>
</dbReference>
<dbReference type="Pfam" id="PF03358">
    <property type="entry name" value="FMN_red"/>
    <property type="match status" value="1"/>
</dbReference>
<organism evidence="4 5">
    <name type="scientific">Xylanibacter ruminicola</name>
    <name type="common">Prevotella ruminicola</name>
    <dbReference type="NCBI Taxonomy" id="839"/>
    <lineage>
        <taxon>Bacteria</taxon>
        <taxon>Pseudomonadati</taxon>
        <taxon>Bacteroidota</taxon>
        <taxon>Bacteroidia</taxon>
        <taxon>Bacteroidales</taxon>
        <taxon>Prevotellaceae</taxon>
        <taxon>Xylanibacter</taxon>
    </lineage>
</organism>
<dbReference type="AlphaFoldDB" id="A0A1H4DE37"/>
<dbReference type="PANTHER" id="PTHR43278:SF4">
    <property type="entry name" value="NAD(P)H-DEPENDENT FMN-CONTAINING OXIDOREDUCTASE YWQN-RELATED"/>
    <property type="match status" value="1"/>
</dbReference>
<protein>
    <submittedName>
        <fullName evidence="4">Multimeric flavodoxin WrbA</fullName>
    </submittedName>
</protein>
<evidence type="ECO:0000313" key="4">
    <source>
        <dbReference type="EMBL" id="SEA71025.1"/>
    </source>
</evidence>
<sequence>MMKVLLLNGSANKNGNTFTALSEIARQLEKNGVESEIMQMGNKPVRGCIACGQCKAKQLGHCVFDDDICNRIVEKLNEADALIVGSPVYYGQPNGAVMAVLQRAFFSGAQVQNKPAAAVAICRRGGATAAYQTMNMIFEMKNMPVVTSQYWNIAYGLAPGEVIQDTEGMQTMRVLADNMAWLLKKIHANGNPDYPEREEWQGMNFIR</sequence>
<keyword evidence="2" id="KW-0288">FMN</keyword>
<keyword evidence="1" id="KW-0285">Flavoprotein</keyword>
<accession>A0A1H4DE37</accession>
<dbReference type="InterPro" id="IPR005025">
    <property type="entry name" value="FMN_Rdtase-like_dom"/>
</dbReference>
<dbReference type="InterPro" id="IPR029039">
    <property type="entry name" value="Flavoprotein-like_sf"/>
</dbReference>
<dbReference type="Gene3D" id="3.40.50.360">
    <property type="match status" value="1"/>
</dbReference>
<evidence type="ECO:0000256" key="2">
    <source>
        <dbReference type="ARBA" id="ARBA00022643"/>
    </source>
</evidence>
<proteinExistence type="predicted"/>
<feature type="domain" description="NADPH-dependent FMN reductase-like" evidence="3">
    <location>
        <begin position="2"/>
        <end position="155"/>
    </location>
</feature>
<evidence type="ECO:0000259" key="3">
    <source>
        <dbReference type="Pfam" id="PF03358"/>
    </source>
</evidence>
<dbReference type="SUPFAM" id="SSF52218">
    <property type="entry name" value="Flavoproteins"/>
    <property type="match status" value="1"/>
</dbReference>
<gene>
    <name evidence="4" type="ORF">SAMN05216462_2269</name>
</gene>